<sequence>MDFVPEVDITSPPLLPPCGRTLCDLPDVIAGYSRSGVKFEKEVRYRVINLCDDDGSRPLVSEEQILRQHYALSDAFDPLGIIWQLNVHEIHNSSLRNRAVLPGCEPGRVGNKHCDTECSYTFTGFDGGDCGLYGPCNPRKRGDGICHPECNTARDDYDDGDCCPTQESGKSSKNCFDPDAQGRAYMSVKELKDVLQLNNTLFLNVYFASSGGEELAGSATWPWDKEALSHQGGLVLNPSYYGLPGHTNTMIHEVGHALGLYHVFRGISERESCDDPCSENEPSMETGDLCEDTAPTPKNKFCRDPDPQNDTCGLMVYTGTPFNNYMGYTDDDCANSFSPNQVARMHCYLDLKYQGWIRIKTPSPVPLPPTVTDQNLDSLTIQWLPPLSGELYEREPGLPCESCAADGSFYQYVYQASSPRICDSSGYWTPKEAIGPPDVDQPCEPSLQAWSPELYLYHTNMTVPCPQPYGCMLELHFQKPVQPQTLTVWITNLSPNLKSSVSDLEVLLEHGETIHLGMMDAFCDIPLTVRLTPDQNVTGFRIYTYDERMEIDAALLVSTPNNPLCSACKPVRYRVLRKPPFQKKHQGIWTQSQQFFTDKDVNPGQRYEYQVQVVAGDSVSVLSPPLTHVHGNPFCGDGEVNVEHGEQCDDGGLHDGDGCSHKCQQEANYSCKGEPSLCYTHFEDRTNKVYDNTHLVPTSSAWTAMQDDVDQWASKATTSHQDLRKCPVSALLQEPVLKTCHSWNSELLLQAHSAWFPCTAAYNVSVEQHIWLKVTFEKPRLAHSFFVYLANDGCPLVGTERPTVIAHVTDAMGQNHSLGSYEFSCLKNPLVLYGLNGPNSPKYITGSLTLNFSSPLVGISGVMMRSLADFSQKAIQRDQAGQGFSSCLPLAITHGSVHCPPVVNEQPFCSVTCDEGYAVHAVSRKGHSNMQVAVLGCSAGHWNMSVTCIPQDCGPPDPSLVFNATFLCPEGTVQGKRCFFHCIPPAKFQGMSHWVTCLWDGLWSLPEGYCKLECEAPGNIPHARLLTPLCTVGNHDVGSMCRYRCKPGYYVAENTERRTRRKFLKIHCLQTGLWSEGQCSPVMCDPLPPILQGMYNCTRGLEVDSKCTLYCGSHVVSTVCSKNGTWTEDLSLCEGLQGTCNPPQEMNHIHYICDHGHAIGSLCTASCVYTLSDPVL</sequence>
<comment type="similarity">
    <text evidence="1">Belongs to the peptidase M43B family.</text>
</comment>
<dbReference type="AlphaFoldDB" id="A0A8T2J384"/>
<dbReference type="SUPFAM" id="SSF57535">
    <property type="entry name" value="Complement control module/SCR domain"/>
    <property type="match status" value="3"/>
</dbReference>
<dbReference type="Gene3D" id="3.40.390.10">
    <property type="entry name" value="Collagenase (Catalytic Domain)"/>
    <property type="match status" value="1"/>
</dbReference>
<protein>
    <recommendedName>
        <fullName evidence="7">Sushi domain-containing protein</fullName>
    </recommendedName>
</protein>
<dbReference type="CDD" id="cd00033">
    <property type="entry name" value="CCP"/>
    <property type="match status" value="2"/>
</dbReference>
<dbReference type="Pfam" id="PF25900">
    <property type="entry name" value="PAPPA"/>
    <property type="match status" value="1"/>
</dbReference>
<evidence type="ECO:0000256" key="4">
    <source>
        <dbReference type="ARBA" id="ARBA00023157"/>
    </source>
</evidence>
<evidence type="ECO:0000256" key="1">
    <source>
        <dbReference type="ARBA" id="ARBA00008721"/>
    </source>
</evidence>
<evidence type="ECO:0000256" key="5">
    <source>
        <dbReference type="ARBA" id="ARBA00023180"/>
    </source>
</evidence>
<dbReference type="InterPro" id="IPR058897">
    <property type="entry name" value="PAPPA_SD_C"/>
</dbReference>
<dbReference type="PANTHER" id="PTHR46130:SF1">
    <property type="entry name" value="PAPPALYSIN-2"/>
    <property type="match status" value="1"/>
</dbReference>
<dbReference type="InterPro" id="IPR011936">
    <property type="entry name" value="Myxo_disulph_rpt"/>
</dbReference>
<dbReference type="SUPFAM" id="SSF55486">
    <property type="entry name" value="Metalloproteases ('zincins'), catalytic domain"/>
    <property type="match status" value="2"/>
</dbReference>
<evidence type="ECO:0000313" key="8">
    <source>
        <dbReference type="EMBL" id="KAG8436836.1"/>
    </source>
</evidence>
<dbReference type="Proteomes" id="UP000812440">
    <property type="component" value="Chromosome 4"/>
</dbReference>
<dbReference type="EMBL" id="JAACNH010000007">
    <property type="protein sequence ID" value="KAG8436836.1"/>
    <property type="molecule type" value="Genomic_DNA"/>
</dbReference>
<name>A0A8T2J384_9PIPI</name>
<dbReference type="FunFam" id="3.40.390.10:FF:000026">
    <property type="entry name" value="Pappalysin 1"/>
    <property type="match status" value="1"/>
</dbReference>
<dbReference type="Pfam" id="PF00084">
    <property type="entry name" value="Sushi"/>
    <property type="match status" value="1"/>
</dbReference>
<feature type="domain" description="Sushi" evidence="7">
    <location>
        <begin position="1012"/>
        <end position="1081"/>
    </location>
</feature>
<dbReference type="InterPro" id="IPR035976">
    <property type="entry name" value="Sushi/SCR/CCP_sf"/>
</dbReference>
<gene>
    <name evidence="8" type="ORF">GDO86_007790</name>
</gene>
<keyword evidence="6" id="KW-0768">Sushi</keyword>
<reference evidence="8" key="1">
    <citation type="thesis" date="2020" institute="ProQuest LLC" country="789 East Eisenhower Parkway, Ann Arbor, MI, USA">
        <title>Comparative Genomics and Chromosome Evolution.</title>
        <authorList>
            <person name="Mudd A.B."/>
        </authorList>
    </citation>
    <scope>NUCLEOTIDE SEQUENCE</scope>
    <source>
        <strain evidence="8">Female2</strain>
        <tissue evidence="8">Blood</tissue>
    </source>
</reference>
<dbReference type="InterPro" id="IPR043543">
    <property type="entry name" value="PAPPA/PAPPA2"/>
</dbReference>
<dbReference type="GO" id="GO:0007166">
    <property type="term" value="P:cell surface receptor signaling pathway"/>
    <property type="evidence" value="ECO:0007669"/>
    <property type="project" value="TreeGrafter"/>
</dbReference>
<keyword evidence="9" id="KW-1185">Reference proteome</keyword>
<evidence type="ECO:0000256" key="2">
    <source>
        <dbReference type="ARBA" id="ARBA00022729"/>
    </source>
</evidence>
<dbReference type="GO" id="GO:0004222">
    <property type="term" value="F:metalloendopeptidase activity"/>
    <property type="evidence" value="ECO:0007669"/>
    <property type="project" value="TreeGrafter"/>
</dbReference>
<dbReference type="InterPro" id="IPR000436">
    <property type="entry name" value="Sushi_SCR_CCP_dom"/>
</dbReference>
<organism evidence="8 9">
    <name type="scientific">Hymenochirus boettgeri</name>
    <name type="common">Congo dwarf clawed frog</name>
    <dbReference type="NCBI Taxonomy" id="247094"/>
    <lineage>
        <taxon>Eukaryota</taxon>
        <taxon>Metazoa</taxon>
        <taxon>Chordata</taxon>
        <taxon>Craniata</taxon>
        <taxon>Vertebrata</taxon>
        <taxon>Euteleostomi</taxon>
        <taxon>Amphibia</taxon>
        <taxon>Batrachia</taxon>
        <taxon>Anura</taxon>
        <taxon>Pipoidea</taxon>
        <taxon>Pipidae</taxon>
        <taxon>Pipinae</taxon>
        <taxon>Hymenochirus</taxon>
    </lineage>
</organism>
<keyword evidence="4" id="KW-1015">Disulfide bond</keyword>
<dbReference type="PROSITE" id="PS50923">
    <property type="entry name" value="SUSHI"/>
    <property type="match status" value="1"/>
</dbReference>
<dbReference type="InterPro" id="IPR000800">
    <property type="entry name" value="Notch_dom"/>
</dbReference>
<evidence type="ECO:0000259" key="7">
    <source>
        <dbReference type="PROSITE" id="PS50923"/>
    </source>
</evidence>
<dbReference type="OrthoDB" id="536211at2759"/>
<comment type="caution">
    <text evidence="8">The sequence shown here is derived from an EMBL/GenBank/DDBJ whole genome shotgun (WGS) entry which is preliminary data.</text>
</comment>
<dbReference type="GO" id="GO:0006508">
    <property type="term" value="P:proteolysis"/>
    <property type="evidence" value="ECO:0007669"/>
    <property type="project" value="TreeGrafter"/>
</dbReference>
<dbReference type="GO" id="GO:0005615">
    <property type="term" value="C:extracellular space"/>
    <property type="evidence" value="ECO:0007669"/>
    <property type="project" value="TreeGrafter"/>
</dbReference>
<dbReference type="PANTHER" id="PTHR46130">
    <property type="entry name" value="LAMGL DOMAIN-CONTAINING PROTEIN"/>
    <property type="match status" value="1"/>
</dbReference>
<dbReference type="Pfam" id="PF00066">
    <property type="entry name" value="Notch"/>
    <property type="match status" value="1"/>
</dbReference>
<keyword evidence="2" id="KW-0732">Signal</keyword>
<dbReference type="SMART" id="SM00004">
    <property type="entry name" value="NL"/>
    <property type="match status" value="2"/>
</dbReference>
<dbReference type="Gene3D" id="2.10.70.10">
    <property type="entry name" value="Complement Module, domain 1"/>
    <property type="match status" value="1"/>
</dbReference>
<evidence type="ECO:0000256" key="3">
    <source>
        <dbReference type="ARBA" id="ARBA00022737"/>
    </source>
</evidence>
<keyword evidence="5" id="KW-0325">Glycoprotein</keyword>
<proteinExistence type="inferred from homology"/>
<dbReference type="InterPro" id="IPR008754">
    <property type="entry name" value="Peptidase_M43"/>
</dbReference>
<dbReference type="SMART" id="SM00032">
    <property type="entry name" value="CCP"/>
    <property type="match status" value="4"/>
</dbReference>
<keyword evidence="3" id="KW-0677">Repeat</keyword>
<evidence type="ECO:0000313" key="9">
    <source>
        <dbReference type="Proteomes" id="UP000812440"/>
    </source>
</evidence>
<dbReference type="NCBIfam" id="TIGR02232">
    <property type="entry name" value="myxo_disulf_rpt"/>
    <property type="match status" value="1"/>
</dbReference>
<comment type="caution">
    <text evidence="6">Lacks conserved residue(s) required for the propagation of feature annotation.</text>
</comment>
<accession>A0A8T2J384</accession>
<dbReference type="Pfam" id="PF05572">
    <property type="entry name" value="Peptidase_M43"/>
    <property type="match status" value="1"/>
</dbReference>
<evidence type="ECO:0000256" key="6">
    <source>
        <dbReference type="PROSITE-ProRule" id="PRU00302"/>
    </source>
</evidence>
<dbReference type="InterPro" id="IPR024079">
    <property type="entry name" value="MetalloPept_cat_dom_sf"/>
</dbReference>